<dbReference type="PANTHER" id="PTHR48100:SF1">
    <property type="entry name" value="HISTIDINE PHOSPHATASE FAMILY PROTEIN-RELATED"/>
    <property type="match status" value="1"/>
</dbReference>
<name>A0A078AHX5_STYLE</name>
<dbReference type="InParanoid" id="A0A078AHX5"/>
<evidence type="ECO:0000313" key="2">
    <source>
        <dbReference type="Proteomes" id="UP000039865"/>
    </source>
</evidence>
<protein>
    <recommendedName>
        <fullName evidence="3">Phosphoglycerate mutase family protein</fullName>
    </recommendedName>
</protein>
<dbReference type="Gene3D" id="3.40.50.1240">
    <property type="entry name" value="Phosphoglycerate mutase-like"/>
    <property type="match status" value="1"/>
</dbReference>
<dbReference type="InterPro" id="IPR013078">
    <property type="entry name" value="His_Pase_superF_clade-1"/>
</dbReference>
<dbReference type="Proteomes" id="UP000039865">
    <property type="component" value="Unassembled WGS sequence"/>
</dbReference>
<dbReference type="CDD" id="cd07067">
    <property type="entry name" value="HP_PGM_like"/>
    <property type="match status" value="1"/>
</dbReference>
<dbReference type="Pfam" id="PF00300">
    <property type="entry name" value="His_Phos_1"/>
    <property type="match status" value="1"/>
</dbReference>
<organism evidence="1 2">
    <name type="scientific">Stylonychia lemnae</name>
    <name type="common">Ciliate</name>
    <dbReference type="NCBI Taxonomy" id="5949"/>
    <lineage>
        <taxon>Eukaryota</taxon>
        <taxon>Sar</taxon>
        <taxon>Alveolata</taxon>
        <taxon>Ciliophora</taxon>
        <taxon>Intramacronucleata</taxon>
        <taxon>Spirotrichea</taxon>
        <taxon>Stichotrichia</taxon>
        <taxon>Sporadotrichida</taxon>
        <taxon>Oxytrichidae</taxon>
        <taxon>Stylonychinae</taxon>
        <taxon>Stylonychia</taxon>
    </lineage>
</organism>
<evidence type="ECO:0008006" key="3">
    <source>
        <dbReference type="Google" id="ProtNLM"/>
    </source>
</evidence>
<dbReference type="GO" id="GO:0005737">
    <property type="term" value="C:cytoplasm"/>
    <property type="evidence" value="ECO:0007669"/>
    <property type="project" value="TreeGrafter"/>
</dbReference>
<dbReference type="OrthoDB" id="287286at2759"/>
<accession>A0A078AHX5</accession>
<dbReference type="AlphaFoldDB" id="A0A078AHX5"/>
<dbReference type="PANTHER" id="PTHR48100">
    <property type="entry name" value="BROAD-SPECIFICITY PHOSPHATASE YOR283W-RELATED"/>
    <property type="match status" value="1"/>
</dbReference>
<dbReference type="InterPro" id="IPR050275">
    <property type="entry name" value="PGM_Phosphatase"/>
</dbReference>
<dbReference type="SUPFAM" id="SSF53254">
    <property type="entry name" value="Phosphoglycerate mutase-like"/>
    <property type="match status" value="1"/>
</dbReference>
<evidence type="ECO:0000313" key="1">
    <source>
        <dbReference type="EMBL" id="CDW81112.1"/>
    </source>
</evidence>
<sequence>MANLSNQGARRLQLFRPKIKQILASAKVINYKERREDLENTQVFAIRHGQSIQNAHIGELFNKICLESPKIESSHESVHNSLSEKENSLKNENNKLTTLGEWIDVQSDRKLIDSSLSERGRLQSKELQNVVNQFKFHTVFVSPLKRAIETAYWMFKGHKDFDQIKFVIFPLLMEKLHVSADLPNPMALKQIQKLHSQKFKLGILPQDENKQDNPNWYVELLNQDLQSQVQQFKANNPKLQVQDFFIQKINDVYPGAIESTENCFYRTLLARKSLIQYITNNQIEHTHKIALVGHSAFFRIYFAEQYFQENGFERQPSLEESVCLENCEIYPDFNFNKKSD</sequence>
<reference evidence="1 2" key="1">
    <citation type="submission" date="2014-06" db="EMBL/GenBank/DDBJ databases">
        <authorList>
            <person name="Swart Estienne"/>
        </authorList>
    </citation>
    <scope>NUCLEOTIDE SEQUENCE [LARGE SCALE GENOMIC DNA]</scope>
    <source>
        <strain evidence="1 2">130c</strain>
    </source>
</reference>
<dbReference type="GO" id="GO:0016791">
    <property type="term" value="F:phosphatase activity"/>
    <property type="evidence" value="ECO:0007669"/>
    <property type="project" value="TreeGrafter"/>
</dbReference>
<gene>
    <name evidence="1" type="primary">Contig13204.g14090</name>
    <name evidence="1" type="ORF">STYLEM_10122</name>
</gene>
<dbReference type="InterPro" id="IPR029033">
    <property type="entry name" value="His_PPase_superfam"/>
</dbReference>
<keyword evidence="2" id="KW-1185">Reference proteome</keyword>
<dbReference type="EMBL" id="CCKQ01009610">
    <property type="protein sequence ID" value="CDW81112.1"/>
    <property type="molecule type" value="Genomic_DNA"/>
</dbReference>
<proteinExistence type="predicted"/>